<dbReference type="Pfam" id="PF01494">
    <property type="entry name" value="FAD_binding_3"/>
    <property type="match status" value="1"/>
</dbReference>
<protein>
    <submittedName>
        <fullName evidence="9">FAD-dependent oxidoreductase</fullName>
    </submittedName>
</protein>
<comment type="cofactor">
    <cofactor evidence="1">
        <name>FAD</name>
        <dbReference type="ChEBI" id="CHEBI:57692"/>
    </cofactor>
</comment>
<dbReference type="RefSeq" id="WP_306058396.1">
    <property type="nucleotide sequence ID" value="NZ_CP120997.1"/>
</dbReference>
<evidence type="ECO:0000313" key="9">
    <source>
        <dbReference type="EMBL" id="WLQ36782.1"/>
    </source>
</evidence>
<evidence type="ECO:0000256" key="5">
    <source>
        <dbReference type="ARBA" id="ARBA00023033"/>
    </source>
</evidence>
<dbReference type="PRINTS" id="PR00420">
    <property type="entry name" value="RNGMNOXGNASE"/>
</dbReference>
<dbReference type="InterPro" id="IPR050493">
    <property type="entry name" value="FAD-dep_Monooxygenase_BioMet"/>
</dbReference>
<evidence type="ECO:0000256" key="7">
    <source>
        <dbReference type="SAM" id="Phobius"/>
    </source>
</evidence>
<feature type="region of interest" description="Disordered" evidence="6">
    <location>
        <begin position="355"/>
        <end position="378"/>
    </location>
</feature>
<keyword evidence="3" id="KW-0274">FAD</keyword>
<keyword evidence="7" id="KW-1133">Transmembrane helix</keyword>
<evidence type="ECO:0000256" key="3">
    <source>
        <dbReference type="ARBA" id="ARBA00022827"/>
    </source>
</evidence>
<keyword evidence="4" id="KW-0560">Oxidoreductase</keyword>
<feature type="domain" description="FAD-binding" evidence="8">
    <location>
        <begin position="13"/>
        <end position="349"/>
    </location>
</feature>
<dbReference type="SUPFAM" id="SSF51905">
    <property type="entry name" value="FAD/NAD(P)-binding domain"/>
    <property type="match status" value="1"/>
</dbReference>
<keyword evidence="10" id="KW-1185">Reference proteome</keyword>
<gene>
    <name evidence="9" type="ORF">P8A18_26625</name>
</gene>
<proteinExistence type="predicted"/>
<feature type="transmembrane region" description="Helical" evidence="7">
    <location>
        <begin position="12"/>
        <end position="30"/>
    </location>
</feature>
<keyword evidence="7" id="KW-0812">Transmembrane</keyword>
<evidence type="ECO:0000256" key="6">
    <source>
        <dbReference type="SAM" id="MobiDB-lite"/>
    </source>
</evidence>
<keyword evidence="2" id="KW-0285">Flavoprotein</keyword>
<sequence>MTRTREVPARAAAVAVIGGGIAGLTLALALRREGVDCTVFERSPEPAGAGAGLQLAPNATRLLHRLGVAEALRAVAVLPRALRIRGWDDDLPLHTTALGDACRHGYGAPYYTVHRAQLHRVLREAVGGAQVRTGHRLTDLTEDPGGVDLTFASGARHRADVVIGADGVHSAVRARLAGDAPVFSGSSAYRGLVPADRLPWAAGEPEVRVWPGPGRHLVCYPVSAGREISFTATVPAASAGEESWTAEGDPAELAAAYDGWNPTVTRLIAAADTVRRWPLHDRESLPDWVTARVALLGDAAHPMLPFLAQGANQAIEDAVTLAVCLGRAAPADTPAALRRYQDLRLPRTTLIQRGARRSTQYLHRPDRPHHPGATADPHGLAGLRAMGWLYGHDAEAVATGEAREPLTGSTAP</sequence>
<dbReference type="Gene3D" id="3.50.50.60">
    <property type="entry name" value="FAD/NAD(P)-binding domain"/>
    <property type="match status" value="1"/>
</dbReference>
<organism evidence="9 10">
    <name type="scientific">Streptomyces castrisilvae</name>
    <dbReference type="NCBI Taxonomy" id="3033811"/>
    <lineage>
        <taxon>Bacteria</taxon>
        <taxon>Bacillati</taxon>
        <taxon>Actinomycetota</taxon>
        <taxon>Actinomycetes</taxon>
        <taxon>Kitasatosporales</taxon>
        <taxon>Streptomycetaceae</taxon>
        <taxon>Streptomyces</taxon>
    </lineage>
</organism>
<dbReference type="InterPro" id="IPR002938">
    <property type="entry name" value="FAD-bd"/>
</dbReference>
<evidence type="ECO:0000313" key="10">
    <source>
        <dbReference type="Proteomes" id="UP001239522"/>
    </source>
</evidence>
<evidence type="ECO:0000256" key="2">
    <source>
        <dbReference type="ARBA" id="ARBA00022630"/>
    </source>
</evidence>
<dbReference type="SUPFAM" id="SSF54373">
    <property type="entry name" value="FAD-linked reductases, C-terminal domain"/>
    <property type="match status" value="1"/>
</dbReference>
<evidence type="ECO:0000259" key="8">
    <source>
        <dbReference type="Pfam" id="PF01494"/>
    </source>
</evidence>
<keyword evidence="7" id="KW-0472">Membrane</keyword>
<name>A0ABY9HQF6_9ACTN</name>
<dbReference type="PANTHER" id="PTHR13789">
    <property type="entry name" value="MONOOXYGENASE"/>
    <property type="match status" value="1"/>
</dbReference>
<dbReference type="PANTHER" id="PTHR13789:SF318">
    <property type="entry name" value="GERANYLGERANYL DIPHOSPHATE REDUCTASE"/>
    <property type="match status" value="1"/>
</dbReference>
<dbReference type="EMBL" id="CP120997">
    <property type="protein sequence ID" value="WLQ36782.1"/>
    <property type="molecule type" value="Genomic_DNA"/>
</dbReference>
<evidence type="ECO:0000256" key="1">
    <source>
        <dbReference type="ARBA" id="ARBA00001974"/>
    </source>
</evidence>
<keyword evidence="5" id="KW-0503">Monooxygenase</keyword>
<dbReference type="Proteomes" id="UP001239522">
    <property type="component" value="Chromosome"/>
</dbReference>
<accession>A0ABY9HQF6</accession>
<evidence type="ECO:0000256" key="4">
    <source>
        <dbReference type="ARBA" id="ARBA00023002"/>
    </source>
</evidence>
<dbReference type="InterPro" id="IPR036188">
    <property type="entry name" value="FAD/NAD-bd_sf"/>
</dbReference>
<reference evidence="9 10" key="1">
    <citation type="submission" date="2023-03" db="EMBL/GenBank/DDBJ databases">
        <title>Isolation and description of six Streptomyces strains from soil environments, able to metabolize different microbial glucans.</title>
        <authorList>
            <person name="Widen T."/>
            <person name="Larsbrink J."/>
        </authorList>
    </citation>
    <scope>NUCLEOTIDE SEQUENCE [LARGE SCALE GENOMIC DNA]</scope>
    <source>
        <strain evidence="9 10">Mut1</strain>
    </source>
</reference>